<organism evidence="1 2">
    <name type="scientific">Mytilus galloprovincialis</name>
    <name type="common">Mediterranean mussel</name>
    <dbReference type="NCBI Taxonomy" id="29158"/>
    <lineage>
        <taxon>Eukaryota</taxon>
        <taxon>Metazoa</taxon>
        <taxon>Spiralia</taxon>
        <taxon>Lophotrochozoa</taxon>
        <taxon>Mollusca</taxon>
        <taxon>Bivalvia</taxon>
        <taxon>Autobranchia</taxon>
        <taxon>Pteriomorphia</taxon>
        <taxon>Mytilida</taxon>
        <taxon>Mytiloidea</taxon>
        <taxon>Mytilidae</taxon>
        <taxon>Mytilinae</taxon>
        <taxon>Mytilus</taxon>
    </lineage>
</organism>
<dbReference type="EMBL" id="UYJE01005881">
    <property type="protein sequence ID" value="VDI41319.1"/>
    <property type="molecule type" value="Genomic_DNA"/>
</dbReference>
<dbReference type="Proteomes" id="UP000596742">
    <property type="component" value="Unassembled WGS sequence"/>
</dbReference>
<dbReference type="AlphaFoldDB" id="A0A8B6EXI3"/>
<proteinExistence type="predicted"/>
<sequence length="276" mass="31528">MSNADLLSLLKTYMDTRLSDIESSFTDTTHTLEKKSSGPVQAERRFTGFGTEGVGLSRDKAITILNEALYTLKKRNKLIRIADKSEEGYKTVQEYLSDDLASDSEDEKKIRAVDTRAVKKLKSVKSADRKQNVRKRQIHFTEYFQFLDYLWGPHTFDRFANMDNDKVDKFSSLYWNPGSSAVDAFSCHWAQENNPLVTPVSLVCKCINHLVRCKAEGTPIVPSWPSSPYWPLIFDENTEYISYVLDVLEFNEVDRILVSGNTSNSIFANGKFKGRF</sequence>
<gene>
    <name evidence="1" type="ORF">MGAL_10B045649</name>
</gene>
<evidence type="ECO:0000313" key="2">
    <source>
        <dbReference type="Proteomes" id="UP000596742"/>
    </source>
</evidence>
<dbReference type="OrthoDB" id="6154445at2759"/>
<protein>
    <submittedName>
        <fullName evidence="1">Uncharacterized protein</fullName>
    </submittedName>
</protein>
<comment type="caution">
    <text evidence="1">The sequence shown here is derived from an EMBL/GenBank/DDBJ whole genome shotgun (WGS) entry which is preliminary data.</text>
</comment>
<accession>A0A8B6EXI3</accession>
<name>A0A8B6EXI3_MYTGA</name>
<reference evidence="1" key="1">
    <citation type="submission" date="2018-11" db="EMBL/GenBank/DDBJ databases">
        <authorList>
            <person name="Alioto T."/>
            <person name="Alioto T."/>
        </authorList>
    </citation>
    <scope>NUCLEOTIDE SEQUENCE</scope>
</reference>
<evidence type="ECO:0000313" key="1">
    <source>
        <dbReference type="EMBL" id="VDI41319.1"/>
    </source>
</evidence>
<keyword evidence="2" id="KW-1185">Reference proteome</keyword>